<dbReference type="Gene3D" id="3.30.1050.20">
    <property type="match status" value="1"/>
</dbReference>
<evidence type="ECO:0000313" key="3">
    <source>
        <dbReference type="Proteomes" id="UP000551501"/>
    </source>
</evidence>
<dbReference type="NCBIfam" id="TIGR03083">
    <property type="entry name" value="maleylpyruvate isomerase family mycothiol-dependent enzyme"/>
    <property type="match status" value="1"/>
</dbReference>
<keyword evidence="2" id="KW-0413">Isomerase</keyword>
<comment type="caution">
    <text evidence="2">The sequence shown here is derived from an EMBL/GenBank/DDBJ whole genome shotgun (WGS) entry which is preliminary data.</text>
</comment>
<evidence type="ECO:0000313" key="2">
    <source>
        <dbReference type="EMBL" id="MBB4137491.1"/>
    </source>
</evidence>
<dbReference type="Gene3D" id="1.20.120.450">
    <property type="entry name" value="dinb family like domain"/>
    <property type="match status" value="1"/>
</dbReference>
<accession>A0A840F0T9</accession>
<gene>
    <name evidence="2" type="ORF">BKA16_004043</name>
</gene>
<dbReference type="GO" id="GO:0046872">
    <property type="term" value="F:metal ion binding"/>
    <property type="evidence" value="ECO:0007669"/>
    <property type="project" value="InterPro"/>
</dbReference>
<reference evidence="2 3" key="1">
    <citation type="submission" date="2020-08" db="EMBL/GenBank/DDBJ databases">
        <title>Sequencing the genomes of 1000 actinobacteria strains.</title>
        <authorList>
            <person name="Klenk H.-P."/>
        </authorList>
    </citation>
    <scope>NUCLEOTIDE SEQUENCE [LARGE SCALE GENOMIC DNA]</scope>
    <source>
        <strain evidence="2 3">DSM 45298</strain>
    </source>
</reference>
<dbReference type="GO" id="GO:0050077">
    <property type="term" value="F:maleylpyruvate isomerase activity"/>
    <property type="evidence" value="ECO:0007669"/>
    <property type="project" value="UniProtKB-EC"/>
</dbReference>
<organism evidence="2 3">
    <name type="scientific">Gordonia humi</name>
    <dbReference type="NCBI Taxonomy" id="686429"/>
    <lineage>
        <taxon>Bacteria</taxon>
        <taxon>Bacillati</taxon>
        <taxon>Actinomycetota</taxon>
        <taxon>Actinomycetes</taxon>
        <taxon>Mycobacteriales</taxon>
        <taxon>Gordoniaceae</taxon>
        <taxon>Gordonia</taxon>
    </lineage>
</organism>
<dbReference type="SUPFAM" id="SSF109854">
    <property type="entry name" value="DinB/YfiT-like putative metalloenzymes"/>
    <property type="match status" value="1"/>
</dbReference>
<proteinExistence type="predicted"/>
<dbReference type="InterPro" id="IPR024344">
    <property type="entry name" value="MDMPI_metal-binding"/>
</dbReference>
<dbReference type="InterPro" id="IPR034660">
    <property type="entry name" value="DinB/YfiT-like"/>
</dbReference>
<keyword evidence="3" id="KW-1185">Reference proteome</keyword>
<name>A0A840F0T9_9ACTN</name>
<dbReference type="Proteomes" id="UP000551501">
    <property type="component" value="Unassembled WGS sequence"/>
</dbReference>
<dbReference type="EMBL" id="JACIFP010000001">
    <property type="protein sequence ID" value="MBB4137491.1"/>
    <property type="molecule type" value="Genomic_DNA"/>
</dbReference>
<sequence>MIFSDLDLDERLLIARRGTSYFAQRLAELTDEQLDEPSLLEGWSRKHLVAHVGYNAAALCRLLDWAATGVETPMYGSPEQRAQEIAEGATLTAAALRNLFAHTVARLDEKWRNLPDDAWSEQVRTAQGRTVPVSETAWMRTREVWIHAVDLANGGRFGDFPDVVLDSLLTDIVGMWRGRELGGNELGGGIVVEVDGREAIPVRPVSGGSGRSTSTVVGPLPSVVRWAAGRGGVGLTVGDDVEPPRWL</sequence>
<feature type="domain" description="Mycothiol-dependent maleylpyruvate isomerase metal-binding" evidence="1">
    <location>
        <begin position="16"/>
        <end position="152"/>
    </location>
</feature>
<dbReference type="RefSeq" id="WP_183372351.1">
    <property type="nucleotide sequence ID" value="NZ_BAABHL010000114.1"/>
</dbReference>
<dbReference type="AlphaFoldDB" id="A0A840F0T9"/>
<dbReference type="Pfam" id="PF11716">
    <property type="entry name" value="MDMPI_N"/>
    <property type="match status" value="1"/>
</dbReference>
<protein>
    <submittedName>
        <fullName evidence="2">Maleylpyruvate isomerase</fullName>
        <ecNumber evidence="2">5.2.1.4</ecNumber>
    </submittedName>
</protein>
<evidence type="ECO:0000259" key="1">
    <source>
        <dbReference type="Pfam" id="PF11716"/>
    </source>
</evidence>
<dbReference type="InterPro" id="IPR017517">
    <property type="entry name" value="Maleyloyr_isom"/>
</dbReference>
<dbReference type="SUPFAM" id="SSF55718">
    <property type="entry name" value="SCP-like"/>
    <property type="match status" value="1"/>
</dbReference>
<dbReference type="EC" id="5.2.1.4" evidence="2"/>
<keyword evidence="2" id="KW-0670">Pyruvate</keyword>
<dbReference type="InterPro" id="IPR036527">
    <property type="entry name" value="SCP2_sterol-bd_dom_sf"/>
</dbReference>